<reference evidence="2 3" key="1">
    <citation type="journal article" date="2015" name="Int. J. Syst. Evol. Microbiol.">
        <title>Gemmobacter intermedius sp. nov., isolated from a white stork (Ciconia ciconia).</title>
        <authorList>
            <person name="Kampfer P."/>
            <person name="Jerzak L."/>
            <person name="Wilharm G."/>
            <person name="Golke J."/>
            <person name="Busse H.J."/>
            <person name="Glaeser S.P."/>
        </authorList>
    </citation>
    <scope>NUCLEOTIDE SEQUENCE [LARGE SCALE GENOMIC DNA]</scope>
    <source>
        <strain evidence="2 3">119/4</strain>
    </source>
</reference>
<sequence>MGKGSYWGGSTLVGPRSGWFGEPDPRTERVHAVGRSEGEAARERLRNKERLQQEEIRKSNDKIANGLRRHTKKVEKARAALAAQEASDQPTKVLRSREETEALMAKVEVVRRTPRRVVKTP</sequence>
<proteinExistence type="predicted"/>
<dbReference type="EMBL" id="SBLC01000046">
    <property type="protein sequence ID" value="RWY37401.1"/>
    <property type="molecule type" value="Genomic_DNA"/>
</dbReference>
<dbReference type="Proteomes" id="UP000287168">
    <property type="component" value="Unassembled WGS sequence"/>
</dbReference>
<feature type="region of interest" description="Disordered" evidence="1">
    <location>
        <begin position="1"/>
        <end position="61"/>
    </location>
</feature>
<keyword evidence="3" id="KW-1185">Reference proteome</keyword>
<evidence type="ECO:0000313" key="2">
    <source>
        <dbReference type="EMBL" id="RWY37401.1"/>
    </source>
</evidence>
<gene>
    <name evidence="2" type="ORF">EP867_17165</name>
</gene>
<dbReference type="RefSeq" id="WP_128490689.1">
    <property type="nucleotide sequence ID" value="NZ_JBHRVN010000006.1"/>
</dbReference>
<dbReference type="AlphaFoldDB" id="A0A3S3UW57"/>
<organism evidence="2 3">
    <name type="scientific">Falsigemmobacter intermedius</name>
    <dbReference type="NCBI Taxonomy" id="1553448"/>
    <lineage>
        <taxon>Bacteria</taxon>
        <taxon>Pseudomonadati</taxon>
        <taxon>Pseudomonadota</taxon>
        <taxon>Alphaproteobacteria</taxon>
        <taxon>Rhodobacterales</taxon>
        <taxon>Paracoccaceae</taxon>
        <taxon>Falsigemmobacter</taxon>
    </lineage>
</organism>
<name>A0A3S3UW57_9RHOB</name>
<evidence type="ECO:0000313" key="3">
    <source>
        <dbReference type="Proteomes" id="UP000287168"/>
    </source>
</evidence>
<comment type="caution">
    <text evidence="2">The sequence shown here is derived from an EMBL/GenBank/DDBJ whole genome shotgun (WGS) entry which is preliminary data.</text>
</comment>
<evidence type="ECO:0000256" key="1">
    <source>
        <dbReference type="SAM" id="MobiDB-lite"/>
    </source>
</evidence>
<protein>
    <submittedName>
        <fullName evidence="2">Uncharacterized protein</fullName>
    </submittedName>
</protein>
<accession>A0A3S3UW57</accession>
<feature type="compositionally biased region" description="Basic and acidic residues" evidence="1">
    <location>
        <begin position="23"/>
        <end position="61"/>
    </location>
</feature>